<accession>A0A2G9SH53</accession>
<sequence length="250" mass="28686">MDVSDDVIQLRAFYMVVGCLHSHDWVDVTPVESNREPRSVRASNDETSRAGLGRRDHHACWVCTRRKKMKKKNPGSEKVQPKKMSAEAADREAATSSRPCTPPQTSWFEFLLDDTLMEAHLQKLFPDPPPVQLIVQFLEQASKPTVNEQNQVQPPTDNKRNRTLKLLALKVAAHLKWDLNVLEKRYECTSTVELRRVQILIQTHLSELARKHTLYWPIIHGPGLASPVHTHIHTPFVYVWLRGGECPCHR</sequence>
<dbReference type="Proteomes" id="UP000228934">
    <property type="component" value="Unassembled WGS sequence"/>
</dbReference>
<name>A0A2G9SH53_AQUCT</name>
<dbReference type="PANTHER" id="PTHR13350:SF1">
    <property type="entry name" value="INTEGRATOR COMPLEX SUBUNIT 8"/>
    <property type="match status" value="1"/>
</dbReference>
<evidence type="ECO:0000313" key="2">
    <source>
        <dbReference type="EMBL" id="PIO38843.1"/>
    </source>
</evidence>
<dbReference type="GO" id="GO:0032039">
    <property type="term" value="C:integrator complex"/>
    <property type="evidence" value="ECO:0007669"/>
    <property type="project" value="TreeGrafter"/>
</dbReference>
<feature type="region of interest" description="Disordered" evidence="1">
    <location>
        <begin position="32"/>
        <end position="51"/>
    </location>
</feature>
<protein>
    <recommendedName>
        <fullName evidence="4">Integrator complex subunit 8</fullName>
    </recommendedName>
</protein>
<dbReference type="GO" id="GO:0034472">
    <property type="term" value="P:snRNA 3'-end processing"/>
    <property type="evidence" value="ECO:0007669"/>
    <property type="project" value="InterPro"/>
</dbReference>
<keyword evidence="3" id="KW-1185">Reference proteome</keyword>
<feature type="compositionally biased region" description="Basic and acidic residues" evidence="1">
    <location>
        <begin position="84"/>
        <end position="93"/>
    </location>
</feature>
<dbReference type="EMBL" id="KV924652">
    <property type="protein sequence ID" value="PIO38843.1"/>
    <property type="molecule type" value="Genomic_DNA"/>
</dbReference>
<dbReference type="PANTHER" id="PTHR13350">
    <property type="entry name" value="INTEGRATOR COMPLEX SUBUNIT 8"/>
    <property type="match status" value="1"/>
</dbReference>
<proteinExistence type="predicted"/>
<dbReference type="AlphaFoldDB" id="A0A2G9SH53"/>
<dbReference type="GO" id="GO:0005694">
    <property type="term" value="C:chromosome"/>
    <property type="evidence" value="ECO:0007669"/>
    <property type="project" value="UniProtKB-SubCell"/>
</dbReference>
<reference evidence="3" key="1">
    <citation type="journal article" date="2017" name="Nat. Commun.">
        <title>The North American bullfrog draft genome provides insight into hormonal regulation of long noncoding RNA.</title>
        <authorList>
            <person name="Hammond S.A."/>
            <person name="Warren R.L."/>
            <person name="Vandervalk B.P."/>
            <person name="Kucuk E."/>
            <person name="Khan H."/>
            <person name="Gibb E.A."/>
            <person name="Pandoh P."/>
            <person name="Kirk H."/>
            <person name="Zhao Y."/>
            <person name="Jones M."/>
            <person name="Mungall A.J."/>
            <person name="Coope R."/>
            <person name="Pleasance S."/>
            <person name="Moore R.A."/>
            <person name="Holt R.A."/>
            <person name="Round J.M."/>
            <person name="Ohora S."/>
            <person name="Walle B.V."/>
            <person name="Veldhoen N."/>
            <person name="Helbing C.C."/>
            <person name="Birol I."/>
        </authorList>
    </citation>
    <scope>NUCLEOTIDE SEQUENCE [LARGE SCALE GENOMIC DNA]</scope>
</reference>
<dbReference type="InterPro" id="IPR038751">
    <property type="entry name" value="INTS8"/>
</dbReference>
<evidence type="ECO:0008006" key="4">
    <source>
        <dbReference type="Google" id="ProtNLM"/>
    </source>
</evidence>
<dbReference type="OrthoDB" id="64340at2759"/>
<feature type="region of interest" description="Disordered" evidence="1">
    <location>
        <begin position="66"/>
        <end position="100"/>
    </location>
</feature>
<evidence type="ECO:0000256" key="1">
    <source>
        <dbReference type="SAM" id="MobiDB-lite"/>
    </source>
</evidence>
<evidence type="ECO:0000313" key="3">
    <source>
        <dbReference type="Proteomes" id="UP000228934"/>
    </source>
</evidence>
<feature type="compositionally biased region" description="Basic and acidic residues" evidence="1">
    <location>
        <begin position="33"/>
        <end position="48"/>
    </location>
</feature>
<gene>
    <name evidence="2" type="ORF">AB205_0144070</name>
</gene>
<organism evidence="2 3">
    <name type="scientific">Aquarana catesbeiana</name>
    <name type="common">American bullfrog</name>
    <name type="synonym">Rana catesbeiana</name>
    <dbReference type="NCBI Taxonomy" id="8400"/>
    <lineage>
        <taxon>Eukaryota</taxon>
        <taxon>Metazoa</taxon>
        <taxon>Chordata</taxon>
        <taxon>Craniata</taxon>
        <taxon>Vertebrata</taxon>
        <taxon>Euteleostomi</taxon>
        <taxon>Amphibia</taxon>
        <taxon>Batrachia</taxon>
        <taxon>Anura</taxon>
        <taxon>Neobatrachia</taxon>
        <taxon>Ranoidea</taxon>
        <taxon>Ranidae</taxon>
        <taxon>Aquarana</taxon>
    </lineage>
</organism>